<gene>
    <name evidence="2" type="ORF">AJ79_02057</name>
</gene>
<evidence type="ECO:0000313" key="3">
    <source>
        <dbReference type="Proteomes" id="UP000223968"/>
    </source>
</evidence>
<keyword evidence="3" id="KW-1185">Reference proteome</keyword>
<organism evidence="2 3">
    <name type="scientific">Helicocarpus griseus UAMH5409</name>
    <dbReference type="NCBI Taxonomy" id="1447875"/>
    <lineage>
        <taxon>Eukaryota</taxon>
        <taxon>Fungi</taxon>
        <taxon>Dikarya</taxon>
        <taxon>Ascomycota</taxon>
        <taxon>Pezizomycotina</taxon>
        <taxon>Eurotiomycetes</taxon>
        <taxon>Eurotiomycetidae</taxon>
        <taxon>Onygenales</taxon>
        <taxon>Ajellomycetaceae</taxon>
        <taxon>Helicocarpus</taxon>
    </lineage>
</organism>
<feature type="compositionally biased region" description="Polar residues" evidence="1">
    <location>
        <begin position="170"/>
        <end position="190"/>
    </location>
</feature>
<accession>A0A2B7Y3S1</accession>
<evidence type="ECO:0000313" key="2">
    <source>
        <dbReference type="EMBL" id="PGH15890.1"/>
    </source>
</evidence>
<feature type="compositionally biased region" description="Basic and acidic residues" evidence="1">
    <location>
        <begin position="18"/>
        <end position="27"/>
    </location>
</feature>
<reference evidence="2 3" key="1">
    <citation type="submission" date="2017-10" db="EMBL/GenBank/DDBJ databases">
        <title>Comparative genomics in systemic dimorphic fungi from Ajellomycetaceae.</title>
        <authorList>
            <person name="Munoz J.F."/>
            <person name="Mcewen J.G."/>
            <person name="Clay O.K."/>
            <person name="Cuomo C.A."/>
        </authorList>
    </citation>
    <scope>NUCLEOTIDE SEQUENCE [LARGE SCALE GENOMIC DNA]</scope>
    <source>
        <strain evidence="2 3">UAMH5409</strain>
    </source>
</reference>
<comment type="caution">
    <text evidence="2">The sequence shown here is derived from an EMBL/GenBank/DDBJ whole genome shotgun (WGS) entry which is preliminary data.</text>
</comment>
<feature type="compositionally biased region" description="Polar residues" evidence="1">
    <location>
        <begin position="1"/>
        <end position="14"/>
    </location>
</feature>
<proteinExistence type="predicted"/>
<feature type="region of interest" description="Disordered" evidence="1">
    <location>
        <begin position="1"/>
        <end position="33"/>
    </location>
</feature>
<feature type="region of interest" description="Disordered" evidence="1">
    <location>
        <begin position="164"/>
        <end position="190"/>
    </location>
</feature>
<dbReference type="OrthoDB" id="4203839at2759"/>
<name>A0A2B7Y3S1_9EURO</name>
<feature type="compositionally biased region" description="Polar residues" evidence="1">
    <location>
        <begin position="107"/>
        <end position="116"/>
    </location>
</feature>
<feature type="region of interest" description="Disordered" evidence="1">
    <location>
        <begin position="107"/>
        <end position="126"/>
    </location>
</feature>
<dbReference type="Proteomes" id="UP000223968">
    <property type="component" value="Unassembled WGS sequence"/>
</dbReference>
<dbReference type="EMBL" id="PDNB01000021">
    <property type="protein sequence ID" value="PGH15890.1"/>
    <property type="molecule type" value="Genomic_DNA"/>
</dbReference>
<protein>
    <submittedName>
        <fullName evidence="2">Uncharacterized protein</fullName>
    </submittedName>
</protein>
<dbReference type="STRING" id="1447875.A0A2B7Y3S1"/>
<dbReference type="AlphaFoldDB" id="A0A2B7Y3S1"/>
<sequence length="506" mass="55445">MAASVANSPSSTVSFPHLEPDPPDKPQPKKKRSVHVTVLGGAPPGALLAENRRLQEQLQAKEKALQSTKGTLDLVSHAAKASIENEHGIHLHLLQRIAQLEDIVGQQKNPDMAQSQANPAPPEYKAKPKPHALSFTFATPQHHMGGQEAPRVSRYQHVFDNPPPKFGLKNQDTPRSAGNETASSTSPITANSMSSIDRLNAFVPPIGPDAAADQMIIPMSAMPVAVPPGMMIMEGAEYNVMDFGDCYNNLFQKVEAFTKMYVNAPNGKYDSMINPASMAHLVKSSHANLVSGFLSDPTTRYVLLIKAMNLYIVENVLKLSVIRGFDSTADSEISQLIGILYPNAPAVVRALIRQGVSRQVNRIRNDPLFSQFFNKRKSENASALFSLIEPLVERNQPGVWTDFSDVIEEAYNLALMMYSGPYEFDHDFPKVGEFFDLQLMFNRDMNLVGAGGDAHTMMKNGYRVKLGVTPTIYFRSNASAVDEPVLLMTMASVLVTPGPIIGGTRF</sequence>
<evidence type="ECO:0000256" key="1">
    <source>
        <dbReference type="SAM" id="MobiDB-lite"/>
    </source>
</evidence>